<dbReference type="EMBL" id="SBJO01000072">
    <property type="protein sequence ID" value="KAF9763495.1"/>
    <property type="molecule type" value="Genomic_DNA"/>
</dbReference>
<dbReference type="PANTHER" id="PTHR47163:SF2">
    <property type="entry name" value="SI:DKEY-17M8.2"/>
    <property type="match status" value="1"/>
</dbReference>
<organism evidence="1 2">
    <name type="scientific">Nosema granulosis</name>
    <dbReference type="NCBI Taxonomy" id="83296"/>
    <lineage>
        <taxon>Eukaryota</taxon>
        <taxon>Fungi</taxon>
        <taxon>Fungi incertae sedis</taxon>
        <taxon>Microsporidia</taxon>
        <taxon>Nosematidae</taxon>
        <taxon>Nosema</taxon>
    </lineage>
</organism>
<dbReference type="PANTHER" id="PTHR47163">
    <property type="entry name" value="DDE_TNP_IS1595 DOMAIN-CONTAINING PROTEIN"/>
    <property type="match status" value="1"/>
</dbReference>
<gene>
    <name evidence="1" type="ORF">NGRA_1235</name>
</gene>
<protein>
    <recommendedName>
        <fullName evidence="3">ISXO2-like transposase domain-containing protein</fullName>
    </recommendedName>
</protein>
<comment type="caution">
    <text evidence="1">The sequence shown here is derived from an EMBL/GenBank/DDBJ whole genome shotgun (WGS) entry which is preliminary data.</text>
</comment>
<reference evidence="1 2" key="1">
    <citation type="journal article" date="2020" name="Genome Biol. Evol.">
        <title>Comparative genomics of strictly vertically transmitted, feminizing microsporidia endosymbionts of amphipod crustaceans.</title>
        <authorList>
            <person name="Cormier A."/>
            <person name="Chebbi M.A."/>
            <person name="Giraud I."/>
            <person name="Wattier R."/>
            <person name="Teixeira M."/>
            <person name="Gilbert C."/>
            <person name="Rigaud T."/>
            <person name="Cordaux R."/>
        </authorList>
    </citation>
    <scope>NUCLEOTIDE SEQUENCE [LARGE SCALE GENOMIC DNA]</scope>
    <source>
        <strain evidence="1 2">Ou3-Ou53</strain>
    </source>
</reference>
<evidence type="ECO:0000313" key="2">
    <source>
        <dbReference type="Proteomes" id="UP000740883"/>
    </source>
</evidence>
<sequence length="107" mass="12803">MFIHENVLLGTKIVTDQWSAYSAALRMDPEYEHSYVNHSCNFVDPENPTIHTQTIDGLWGHMNRFLRGKKRHLKGTTIEYLIEFLWEHKIDKRRRFNVLLSYLQLNN</sequence>
<dbReference type="Proteomes" id="UP000740883">
    <property type="component" value="Unassembled WGS sequence"/>
</dbReference>
<dbReference type="OrthoDB" id="5809873at2759"/>
<dbReference type="AlphaFoldDB" id="A0A9P6KZS6"/>
<accession>A0A9P6KZS6</accession>
<dbReference type="InterPro" id="IPR053164">
    <property type="entry name" value="IS1016-like_transposase"/>
</dbReference>
<name>A0A9P6KZS6_9MICR</name>
<evidence type="ECO:0000313" key="1">
    <source>
        <dbReference type="EMBL" id="KAF9763495.1"/>
    </source>
</evidence>
<proteinExistence type="predicted"/>
<evidence type="ECO:0008006" key="3">
    <source>
        <dbReference type="Google" id="ProtNLM"/>
    </source>
</evidence>
<keyword evidence="2" id="KW-1185">Reference proteome</keyword>